<dbReference type="STRING" id="55209.HA50_28315"/>
<accession>A0A1X1EG02</accession>
<comment type="caution">
    <text evidence="5">The sequence shown here is derived from an EMBL/GenBank/DDBJ whole genome shotgun (WGS) entry which is preliminary data.</text>
</comment>
<evidence type="ECO:0000259" key="4">
    <source>
        <dbReference type="PROSITE" id="PS01124"/>
    </source>
</evidence>
<dbReference type="InterPro" id="IPR050204">
    <property type="entry name" value="AraC_XylS_family_regulators"/>
</dbReference>
<dbReference type="Pfam" id="PF14525">
    <property type="entry name" value="AraC_binding_2"/>
    <property type="match status" value="1"/>
</dbReference>
<dbReference type="Proteomes" id="UP000193749">
    <property type="component" value="Unassembled WGS sequence"/>
</dbReference>
<dbReference type="Gene3D" id="1.10.10.60">
    <property type="entry name" value="Homeodomain-like"/>
    <property type="match status" value="1"/>
</dbReference>
<dbReference type="PRINTS" id="PR00032">
    <property type="entry name" value="HTHARAC"/>
</dbReference>
<dbReference type="PANTHER" id="PTHR46796">
    <property type="entry name" value="HTH-TYPE TRANSCRIPTIONAL ACTIVATOR RHAS-RELATED"/>
    <property type="match status" value="1"/>
</dbReference>
<organism evidence="5 6">
    <name type="scientific">Pantoea cypripedii</name>
    <name type="common">Pectobacterium cypripedii</name>
    <name type="synonym">Erwinia cypripedii</name>
    <dbReference type="NCBI Taxonomy" id="55209"/>
    <lineage>
        <taxon>Bacteria</taxon>
        <taxon>Pseudomonadati</taxon>
        <taxon>Pseudomonadota</taxon>
        <taxon>Gammaproteobacteria</taxon>
        <taxon>Enterobacterales</taxon>
        <taxon>Erwiniaceae</taxon>
        <taxon>Pantoea</taxon>
    </lineage>
</organism>
<dbReference type="PROSITE" id="PS01124">
    <property type="entry name" value="HTH_ARAC_FAMILY_2"/>
    <property type="match status" value="1"/>
</dbReference>
<dbReference type="InterPro" id="IPR020449">
    <property type="entry name" value="Tscrpt_reg_AraC-type_HTH"/>
</dbReference>
<dbReference type="EMBL" id="MLJI01000003">
    <property type="protein sequence ID" value="ORM87845.1"/>
    <property type="molecule type" value="Genomic_DNA"/>
</dbReference>
<dbReference type="InterPro" id="IPR018060">
    <property type="entry name" value="HTH_AraC"/>
</dbReference>
<dbReference type="SUPFAM" id="SSF46689">
    <property type="entry name" value="Homeodomain-like"/>
    <property type="match status" value="1"/>
</dbReference>
<keyword evidence="3" id="KW-0804">Transcription</keyword>
<keyword evidence="1" id="KW-0805">Transcription regulation</keyword>
<evidence type="ECO:0000256" key="2">
    <source>
        <dbReference type="ARBA" id="ARBA00023125"/>
    </source>
</evidence>
<evidence type="ECO:0000256" key="3">
    <source>
        <dbReference type="ARBA" id="ARBA00023163"/>
    </source>
</evidence>
<protein>
    <submittedName>
        <fullName evidence="5">AraC family transcriptional regulator</fullName>
    </submittedName>
</protein>
<gene>
    <name evidence="5" type="ORF">HA50_28315</name>
</gene>
<dbReference type="OrthoDB" id="5740883at2"/>
<name>A0A1X1EG02_PANCY</name>
<dbReference type="PANTHER" id="PTHR46796:SF6">
    <property type="entry name" value="ARAC SUBFAMILY"/>
    <property type="match status" value="1"/>
</dbReference>
<dbReference type="GO" id="GO:0003700">
    <property type="term" value="F:DNA-binding transcription factor activity"/>
    <property type="evidence" value="ECO:0007669"/>
    <property type="project" value="InterPro"/>
</dbReference>
<dbReference type="InterPro" id="IPR009057">
    <property type="entry name" value="Homeodomain-like_sf"/>
</dbReference>
<dbReference type="RefSeq" id="WP_084880733.1">
    <property type="nucleotide sequence ID" value="NZ_JAGGMY010000004.1"/>
</dbReference>
<feature type="domain" description="HTH araC/xylS-type" evidence="4">
    <location>
        <begin position="209"/>
        <end position="308"/>
    </location>
</feature>
<evidence type="ECO:0000256" key="1">
    <source>
        <dbReference type="ARBA" id="ARBA00023015"/>
    </source>
</evidence>
<dbReference type="AlphaFoldDB" id="A0A1X1EG02"/>
<dbReference type="InterPro" id="IPR018062">
    <property type="entry name" value="HTH_AraC-typ_CS"/>
</dbReference>
<dbReference type="Pfam" id="PF12833">
    <property type="entry name" value="HTH_18"/>
    <property type="match status" value="1"/>
</dbReference>
<dbReference type="PROSITE" id="PS00041">
    <property type="entry name" value="HTH_ARAC_FAMILY_1"/>
    <property type="match status" value="1"/>
</dbReference>
<dbReference type="InterPro" id="IPR035418">
    <property type="entry name" value="AraC-bd_2"/>
</dbReference>
<dbReference type="GO" id="GO:0043565">
    <property type="term" value="F:sequence-specific DNA binding"/>
    <property type="evidence" value="ECO:0007669"/>
    <property type="project" value="InterPro"/>
</dbReference>
<reference evidence="5 6" key="1">
    <citation type="journal article" date="2017" name="Antonie Van Leeuwenhoek">
        <title>Phylogenomic resolution of the bacterial genus Pantoea and its relationship with Erwinia and Tatumella.</title>
        <authorList>
            <person name="Palmer M."/>
            <person name="Steenkamp E.T."/>
            <person name="Coetzee M.P."/>
            <person name="Chan W.Y."/>
            <person name="van Zyl E."/>
            <person name="De Maayer P."/>
            <person name="Coutinho T.A."/>
            <person name="Blom J."/>
            <person name="Smits T.H."/>
            <person name="Duffy B."/>
            <person name="Venter S.N."/>
        </authorList>
    </citation>
    <scope>NUCLEOTIDE SEQUENCE [LARGE SCALE GENOMIC DNA]</scope>
    <source>
        <strain evidence="5 6">LMG 2657</strain>
    </source>
</reference>
<keyword evidence="2" id="KW-0238">DNA-binding</keyword>
<sequence>MKENFTTDNLENRHRFDAWRDAVCSRLIKAEARQTHSGEFSGSFGYSMLGHVDIANHISRTALVWQRTRECIRRHPNHDFYLGYICSGSGTLSQNDNHSHVSAGDVVIYDAATPFDFAMDNVAINIVHLPRPMIEKEAPAIARLAGKALDLTRPGMLSLRQMLTETFSFNAERENAFLTEQFANTLLNMISVSLNLQKSDDALRPDLFSRMVSFLRLNLHEHDLSVAQIANAHHVSPRTVSRVFAAHGTTPMNFVWQERLQASHKALAEGKARNITQVAMDHGFSDMSHFSLAFRKAFGYTPSSLIRQPQS</sequence>
<proteinExistence type="predicted"/>
<keyword evidence="6" id="KW-1185">Reference proteome</keyword>
<dbReference type="SMART" id="SM00342">
    <property type="entry name" value="HTH_ARAC"/>
    <property type="match status" value="1"/>
</dbReference>
<evidence type="ECO:0000313" key="6">
    <source>
        <dbReference type="Proteomes" id="UP000193749"/>
    </source>
</evidence>
<evidence type="ECO:0000313" key="5">
    <source>
        <dbReference type="EMBL" id="ORM87845.1"/>
    </source>
</evidence>